<dbReference type="Proteomes" id="UP000326396">
    <property type="component" value="Linkage Group LG5"/>
</dbReference>
<feature type="region of interest" description="Disordered" evidence="1">
    <location>
        <begin position="1"/>
        <end position="46"/>
    </location>
</feature>
<feature type="compositionally biased region" description="Pro residues" evidence="1">
    <location>
        <begin position="1"/>
        <end position="17"/>
    </location>
</feature>
<dbReference type="AlphaFoldDB" id="A0A5N6MJM1"/>
<name>A0A5N6MJM1_9ASTR</name>
<evidence type="ECO:0000313" key="3">
    <source>
        <dbReference type="Proteomes" id="UP000326396"/>
    </source>
</evidence>
<comment type="caution">
    <text evidence="2">The sequence shown here is derived from an EMBL/GenBank/DDBJ whole genome shotgun (WGS) entry which is preliminary data.</text>
</comment>
<protein>
    <submittedName>
        <fullName evidence="2">Uncharacterized protein</fullName>
    </submittedName>
</protein>
<feature type="region of interest" description="Disordered" evidence="1">
    <location>
        <begin position="66"/>
        <end position="94"/>
    </location>
</feature>
<reference evidence="2 3" key="1">
    <citation type="submission" date="2019-05" db="EMBL/GenBank/DDBJ databases">
        <title>Mikania micrantha, genome provides insights into the molecular mechanism of rapid growth.</title>
        <authorList>
            <person name="Liu B."/>
        </authorList>
    </citation>
    <scope>NUCLEOTIDE SEQUENCE [LARGE SCALE GENOMIC DNA]</scope>
    <source>
        <strain evidence="2">NLD-2019</strain>
        <tissue evidence="2">Leaf</tissue>
    </source>
</reference>
<accession>A0A5N6MJM1</accession>
<feature type="compositionally biased region" description="Low complexity" evidence="1">
    <location>
        <begin position="72"/>
        <end position="84"/>
    </location>
</feature>
<keyword evidence="3" id="KW-1185">Reference proteome</keyword>
<gene>
    <name evidence="2" type="ORF">E3N88_29412</name>
</gene>
<proteinExistence type="predicted"/>
<evidence type="ECO:0000313" key="2">
    <source>
        <dbReference type="EMBL" id="KAD3640189.1"/>
    </source>
</evidence>
<dbReference type="EMBL" id="SZYD01000015">
    <property type="protein sequence ID" value="KAD3640189.1"/>
    <property type="molecule type" value="Genomic_DNA"/>
</dbReference>
<feature type="compositionally biased region" description="Pro residues" evidence="1">
    <location>
        <begin position="25"/>
        <end position="42"/>
    </location>
</feature>
<sequence>MPPRRPLPALLPPPPHDSAPHSSTPTPPDSPTQPPPHPPPPVHQLDPATIALATLLSSQLRDVIPEMMNRINSNNSNNNANSSGEGSGNTRHHQDYSYKNFVTNTCSYSYARTKLMDF</sequence>
<organism evidence="2 3">
    <name type="scientific">Mikania micrantha</name>
    <name type="common">bitter vine</name>
    <dbReference type="NCBI Taxonomy" id="192012"/>
    <lineage>
        <taxon>Eukaryota</taxon>
        <taxon>Viridiplantae</taxon>
        <taxon>Streptophyta</taxon>
        <taxon>Embryophyta</taxon>
        <taxon>Tracheophyta</taxon>
        <taxon>Spermatophyta</taxon>
        <taxon>Magnoliopsida</taxon>
        <taxon>eudicotyledons</taxon>
        <taxon>Gunneridae</taxon>
        <taxon>Pentapetalae</taxon>
        <taxon>asterids</taxon>
        <taxon>campanulids</taxon>
        <taxon>Asterales</taxon>
        <taxon>Asteraceae</taxon>
        <taxon>Asteroideae</taxon>
        <taxon>Heliantheae alliance</taxon>
        <taxon>Eupatorieae</taxon>
        <taxon>Mikania</taxon>
    </lineage>
</organism>
<evidence type="ECO:0000256" key="1">
    <source>
        <dbReference type="SAM" id="MobiDB-lite"/>
    </source>
</evidence>